<organism evidence="1 2">
    <name type="scientific">Karstenula rhodostoma CBS 690.94</name>
    <dbReference type="NCBI Taxonomy" id="1392251"/>
    <lineage>
        <taxon>Eukaryota</taxon>
        <taxon>Fungi</taxon>
        <taxon>Dikarya</taxon>
        <taxon>Ascomycota</taxon>
        <taxon>Pezizomycotina</taxon>
        <taxon>Dothideomycetes</taxon>
        <taxon>Pleosporomycetidae</taxon>
        <taxon>Pleosporales</taxon>
        <taxon>Massarineae</taxon>
        <taxon>Didymosphaeriaceae</taxon>
        <taxon>Karstenula</taxon>
    </lineage>
</organism>
<evidence type="ECO:0000313" key="1">
    <source>
        <dbReference type="EMBL" id="KAF2445949.1"/>
    </source>
</evidence>
<comment type="caution">
    <text evidence="1">The sequence shown here is derived from an EMBL/GenBank/DDBJ whole genome shotgun (WGS) entry which is preliminary data.</text>
</comment>
<reference evidence="1" key="1">
    <citation type="journal article" date="2020" name="Stud. Mycol.">
        <title>101 Dothideomycetes genomes: a test case for predicting lifestyles and emergence of pathogens.</title>
        <authorList>
            <person name="Haridas S."/>
            <person name="Albert R."/>
            <person name="Binder M."/>
            <person name="Bloem J."/>
            <person name="Labutti K."/>
            <person name="Salamov A."/>
            <person name="Andreopoulos B."/>
            <person name="Baker S."/>
            <person name="Barry K."/>
            <person name="Bills G."/>
            <person name="Bluhm B."/>
            <person name="Cannon C."/>
            <person name="Castanera R."/>
            <person name="Culley D."/>
            <person name="Daum C."/>
            <person name="Ezra D."/>
            <person name="Gonzalez J."/>
            <person name="Henrissat B."/>
            <person name="Kuo A."/>
            <person name="Liang C."/>
            <person name="Lipzen A."/>
            <person name="Lutzoni F."/>
            <person name="Magnuson J."/>
            <person name="Mondo S."/>
            <person name="Nolan M."/>
            <person name="Ohm R."/>
            <person name="Pangilinan J."/>
            <person name="Park H.-J."/>
            <person name="Ramirez L."/>
            <person name="Alfaro M."/>
            <person name="Sun H."/>
            <person name="Tritt A."/>
            <person name="Yoshinaga Y."/>
            <person name="Zwiers L.-H."/>
            <person name="Turgeon B."/>
            <person name="Goodwin S."/>
            <person name="Spatafora J."/>
            <person name="Crous P."/>
            <person name="Grigoriev I."/>
        </authorList>
    </citation>
    <scope>NUCLEOTIDE SEQUENCE</scope>
    <source>
        <strain evidence="1">CBS 690.94</strain>
    </source>
</reference>
<dbReference type="OrthoDB" id="4133832at2759"/>
<protein>
    <submittedName>
        <fullName evidence="1">Uncharacterized protein</fullName>
    </submittedName>
</protein>
<dbReference type="EMBL" id="MU001499">
    <property type="protein sequence ID" value="KAF2445949.1"/>
    <property type="molecule type" value="Genomic_DNA"/>
</dbReference>
<accession>A0A9P4PN43</accession>
<keyword evidence="2" id="KW-1185">Reference proteome</keyword>
<dbReference type="AlphaFoldDB" id="A0A9P4PN43"/>
<proteinExistence type="predicted"/>
<dbReference type="Proteomes" id="UP000799764">
    <property type="component" value="Unassembled WGS sequence"/>
</dbReference>
<evidence type="ECO:0000313" key="2">
    <source>
        <dbReference type="Proteomes" id="UP000799764"/>
    </source>
</evidence>
<gene>
    <name evidence="1" type="ORF">P171DRAFT_276763</name>
</gene>
<name>A0A9P4PN43_9PLEO</name>
<sequence>MSDEQSDSGVRSAPLLLRIPGELRNQIYKYILEHILNGDGYRYFGGLLPRNYGGYHHVAFFLDPDRHEARQRKVNLLQVCRVLRQEFRPLLLKAPLDIPMNLAAKYIDAFYPLSTPFPAETELPPCRILLKRSPEPEPVYIAQLLRYLYDRPQFEFEFEGESLAQDLNFLFTHKDRALAWKYALRSTVKEIVYTECQWHGGHTEVPDDIYRLPGKLYILIETHGLRLGHLIDPSRSSVPVPIHEHLADLGLVRKKHGPINLSSSHNSGMTRQGQLRRDLGFVLKKSI</sequence>